<dbReference type="PANTHER" id="PTHR45024">
    <property type="entry name" value="DEHYDROGENASES, SHORT CHAIN"/>
    <property type="match status" value="1"/>
</dbReference>
<comment type="caution">
    <text evidence="5">The sequence shown here is derived from an EMBL/GenBank/DDBJ whole genome shotgun (WGS) entry which is preliminary data.</text>
</comment>
<evidence type="ECO:0000313" key="6">
    <source>
        <dbReference type="Proteomes" id="UP000538566"/>
    </source>
</evidence>
<dbReference type="GO" id="GO:0016491">
    <property type="term" value="F:oxidoreductase activity"/>
    <property type="evidence" value="ECO:0007669"/>
    <property type="project" value="UniProtKB-KW"/>
</dbReference>
<dbReference type="InterPro" id="IPR051687">
    <property type="entry name" value="Peroxisomal_Beta-Oxidation"/>
</dbReference>
<evidence type="ECO:0000256" key="3">
    <source>
        <dbReference type="RuleBase" id="RU000363"/>
    </source>
</evidence>
<evidence type="ECO:0000256" key="1">
    <source>
        <dbReference type="ARBA" id="ARBA00006484"/>
    </source>
</evidence>
<dbReference type="OrthoDB" id="9804774at2"/>
<proteinExistence type="inferred from homology"/>
<dbReference type="SMART" id="SM00822">
    <property type="entry name" value="PKS_KR"/>
    <property type="match status" value="1"/>
</dbReference>
<dbReference type="PROSITE" id="PS00061">
    <property type="entry name" value="ADH_SHORT"/>
    <property type="match status" value="1"/>
</dbReference>
<dbReference type="InterPro" id="IPR002347">
    <property type="entry name" value="SDR_fam"/>
</dbReference>
<dbReference type="AlphaFoldDB" id="A0A7W7ACD7"/>
<evidence type="ECO:0000256" key="2">
    <source>
        <dbReference type="ARBA" id="ARBA00023002"/>
    </source>
</evidence>
<dbReference type="InterPro" id="IPR020904">
    <property type="entry name" value="Sc_DH/Rdtase_CS"/>
</dbReference>
<dbReference type="RefSeq" id="WP_144904073.1">
    <property type="nucleotide sequence ID" value="NZ_JACHOA010000004.1"/>
</dbReference>
<keyword evidence="2" id="KW-0560">Oxidoreductase</keyword>
<name>A0A7W7ACD7_9SPHN</name>
<gene>
    <name evidence="5" type="ORF">GGR37_002557</name>
</gene>
<accession>A0A7W7ACD7</accession>
<dbReference type="SUPFAM" id="SSF51735">
    <property type="entry name" value="NAD(P)-binding Rossmann-fold domains"/>
    <property type="match status" value="1"/>
</dbReference>
<dbReference type="EMBL" id="JACHOA010000004">
    <property type="protein sequence ID" value="MBB4614271.1"/>
    <property type="molecule type" value="Genomic_DNA"/>
</dbReference>
<dbReference type="Proteomes" id="UP000538566">
    <property type="component" value="Unassembled WGS sequence"/>
</dbReference>
<reference evidence="5 6" key="1">
    <citation type="submission" date="2020-08" db="EMBL/GenBank/DDBJ databases">
        <title>Genomic Encyclopedia of Type Strains, Phase IV (KMG-IV): sequencing the most valuable type-strain genomes for metagenomic binning, comparative biology and taxonomic classification.</title>
        <authorList>
            <person name="Goeker M."/>
        </authorList>
    </citation>
    <scope>NUCLEOTIDE SEQUENCE [LARGE SCALE GENOMIC DNA]</scope>
    <source>
        <strain evidence="5 6">DSM 17507</strain>
    </source>
</reference>
<keyword evidence="6" id="KW-1185">Reference proteome</keyword>
<dbReference type="Pfam" id="PF00106">
    <property type="entry name" value="adh_short"/>
    <property type="match status" value="1"/>
</dbReference>
<dbReference type="Gene3D" id="3.40.50.720">
    <property type="entry name" value="NAD(P)-binding Rossmann-like Domain"/>
    <property type="match status" value="2"/>
</dbReference>
<feature type="domain" description="Ketoreductase" evidence="4">
    <location>
        <begin position="21"/>
        <end position="203"/>
    </location>
</feature>
<evidence type="ECO:0000313" key="5">
    <source>
        <dbReference type="EMBL" id="MBB4614271.1"/>
    </source>
</evidence>
<evidence type="ECO:0000259" key="4">
    <source>
        <dbReference type="SMART" id="SM00822"/>
    </source>
</evidence>
<protein>
    <submittedName>
        <fullName evidence="5">NAD(P)-dependent dehydrogenase (Short-subunit alcohol dehydrogenase family)</fullName>
    </submittedName>
</protein>
<dbReference type="PRINTS" id="PR00081">
    <property type="entry name" value="GDHRDH"/>
</dbReference>
<dbReference type="PRINTS" id="PR00080">
    <property type="entry name" value="SDRFAMILY"/>
</dbReference>
<dbReference type="PANTHER" id="PTHR45024:SF2">
    <property type="entry name" value="SCP2 DOMAIN-CONTAINING PROTEIN"/>
    <property type="match status" value="1"/>
</dbReference>
<dbReference type="InterPro" id="IPR036291">
    <property type="entry name" value="NAD(P)-bd_dom_sf"/>
</dbReference>
<organism evidence="5 6">
    <name type="scientific">Novosphingobium taihuense</name>
    <dbReference type="NCBI Taxonomy" id="260085"/>
    <lineage>
        <taxon>Bacteria</taxon>
        <taxon>Pseudomonadati</taxon>
        <taxon>Pseudomonadota</taxon>
        <taxon>Alphaproteobacteria</taxon>
        <taxon>Sphingomonadales</taxon>
        <taxon>Sphingomonadaceae</taxon>
        <taxon>Novosphingobium</taxon>
    </lineage>
</organism>
<comment type="similarity">
    <text evidence="1 3">Belongs to the short-chain dehydrogenases/reductases (SDR) family.</text>
</comment>
<sequence length="338" mass="35541">MVDEAQGDAGGQPEQIRYDGRVAIVTGAGNGMGRHYALSLAARGAKVVVNDLGLDTSGAPLAASDDSPAQAVVREIVASGGEAVACHESCATRDGGAAIVKAALDAFGRLDILVHNAGFLRNAPFEALDDTQIRSILDVHLMAGFYVGQPAFSAMKKNGFGRILLTSSASAMFGSHWQANYSAAKAGLVGLVNAIAVEGAEFGITANGLLPAGSGRLGTATDLDWPDSFYARLNPDMGMVVPAMTTDFVTPMVLWLVSERCQTTHSVYSATAGRYAKVLIAATNGWLSNYDAAPSPEDIERHIAEIDDPSIIHTPQHVLDEFAPIIELRKRFLEGANT</sequence>
<dbReference type="InterPro" id="IPR057326">
    <property type="entry name" value="KR_dom"/>
</dbReference>